<organism evidence="2 3">
    <name type="scientific">Cystoisospora suis</name>
    <dbReference type="NCBI Taxonomy" id="483139"/>
    <lineage>
        <taxon>Eukaryota</taxon>
        <taxon>Sar</taxon>
        <taxon>Alveolata</taxon>
        <taxon>Apicomplexa</taxon>
        <taxon>Conoidasida</taxon>
        <taxon>Coccidia</taxon>
        <taxon>Eucoccidiorida</taxon>
        <taxon>Eimeriorina</taxon>
        <taxon>Sarcocystidae</taxon>
        <taxon>Cystoisospora</taxon>
    </lineage>
</organism>
<evidence type="ECO:0000313" key="3">
    <source>
        <dbReference type="Proteomes" id="UP000221165"/>
    </source>
</evidence>
<proteinExistence type="predicted"/>
<dbReference type="AlphaFoldDB" id="A0A2C6KCW9"/>
<comment type="caution">
    <text evidence="2">The sequence shown here is derived from an EMBL/GenBank/DDBJ whole genome shotgun (WGS) entry which is preliminary data.</text>
</comment>
<sequence>MSRGGKPGSPAEGTAGANLPFYTEKAFLERNSRKGRAQQSSEKDWDEALQRTKGAKAHTLHASRAARFPAFEADMKRRYQPGFFVPSHYMLPVQQYLDLYRQKASEADCASGGGCDEMSGASRSSRKSNIAAPDGSRGALRYGFHQPLHKPSRGCGTAARGCLVRPEKCGVWEYGECEECAHYGLRPPDHQVLTYDHSPSPCESCFGQSQPAYWPIKGARELELRDTTVPAWAAKESAAVPLQRDAPSIRVTEVPQAATTTARQESPAANRDGCQMSAQLQTAPSGPVASVVPAEAAEKSSVLYGGLESARNDQLFIGTSRAPSLPCFGFADAAGMECSSPTPQRYASIVRARRYLTESQDPVCSRLFSLLLGCRRLEKNIQSQYLQMDLYEEGYGRKLIEDVIRPAVSNPQEEGCSIAEKVSPTAARSVSSGGEQARVSSKRAAGFTGGSPTPTSMKEPLVKSQLAAPEGRSPKVGGASRLLTAVGTKRREDEVQLRGVARVVDAAEEGKVTLSSDDVRPAPPAPHPLRTS</sequence>
<dbReference type="VEuPathDB" id="ToxoDB:CSUI_007683"/>
<feature type="region of interest" description="Disordered" evidence="1">
    <location>
        <begin position="508"/>
        <end position="532"/>
    </location>
</feature>
<feature type="compositionally biased region" description="Pro residues" evidence="1">
    <location>
        <begin position="521"/>
        <end position="532"/>
    </location>
</feature>
<dbReference type="Proteomes" id="UP000221165">
    <property type="component" value="Unassembled WGS sequence"/>
</dbReference>
<feature type="region of interest" description="Disordered" evidence="1">
    <location>
        <begin position="117"/>
        <end position="138"/>
    </location>
</feature>
<feature type="region of interest" description="Disordered" evidence="1">
    <location>
        <begin position="414"/>
        <end position="493"/>
    </location>
</feature>
<protein>
    <submittedName>
        <fullName evidence="2">Uncharacterized protein</fullName>
    </submittedName>
</protein>
<accession>A0A2C6KCW9</accession>
<reference evidence="2 3" key="1">
    <citation type="journal article" date="2017" name="Int. J. Parasitol.">
        <title>The genome of the protozoan parasite Cystoisospora suis and a reverse vaccinology approach to identify vaccine candidates.</title>
        <authorList>
            <person name="Palmieri N."/>
            <person name="Shrestha A."/>
            <person name="Ruttkowski B."/>
            <person name="Beck T."/>
            <person name="Vogl C."/>
            <person name="Tomley F."/>
            <person name="Blake D.P."/>
            <person name="Joachim A."/>
        </authorList>
    </citation>
    <scope>NUCLEOTIDE SEQUENCE [LARGE SCALE GENOMIC DNA]</scope>
    <source>
        <strain evidence="2 3">Wien I</strain>
    </source>
</reference>
<name>A0A2C6KCW9_9APIC</name>
<keyword evidence="3" id="KW-1185">Reference proteome</keyword>
<dbReference type="RefSeq" id="XP_067920196.1">
    <property type="nucleotide sequence ID" value="XM_068067828.1"/>
</dbReference>
<gene>
    <name evidence="2" type="ORF">CSUI_007683</name>
</gene>
<dbReference type="EMBL" id="MIGC01004114">
    <property type="protein sequence ID" value="PHJ18490.1"/>
    <property type="molecule type" value="Genomic_DNA"/>
</dbReference>
<dbReference type="GeneID" id="94431039"/>
<dbReference type="OrthoDB" id="333685at2759"/>
<evidence type="ECO:0000313" key="2">
    <source>
        <dbReference type="EMBL" id="PHJ18490.1"/>
    </source>
</evidence>
<evidence type="ECO:0000256" key="1">
    <source>
        <dbReference type="SAM" id="MobiDB-lite"/>
    </source>
</evidence>